<dbReference type="Proteomes" id="UP001060123">
    <property type="component" value="Plasmid pWSM1592_2"/>
</dbReference>
<reference evidence="1" key="1">
    <citation type="submission" date="2022-09" db="EMBL/GenBank/DDBJ databases">
        <title>Australian commercial rhizobial inoculants.</title>
        <authorList>
            <person name="Kohlmeier M.G."/>
            <person name="O'Hara G.W."/>
            <person name="Colombi E."/>
            <person name="Ramsay J.P."/>
            <person name="Terpolilli J."/>
        </authorList>
    </citation>
    <scope>NUCLEOTIDE SEQUENCE</scope>
    <source>
        <strain evidence="1">WSM1592</strain>
        <plasmid evidence="1">pWSM1592_2</plasmid>
    </source>
</reference>
<evidence type="ECO:0000313" key="2">
    <source>
        <dbReference type="Proteomes" id="UP001060123"/>
    </source>
</evidence>
<keyword evidence="1" id="KW-0614">Plasmid</keyword>
<protein>
    <recommendedName>
        <fullName evidence="3">PIN domain-containing protein</fullName>
    </recommendedName>
</protein>
<organism evidence="1 2">
    <name type="scientific">Rhizobium sullae</name>
    <name type="common">Rhizobium hedysari</name>
    <dbReference type="NCBI Taxonomy" id="50338"/>
    <lineage>
        <taxon>Bacteria</taxon>
        <taxon>Pseudomonadati</taxon>
        <taxon>Pseudomonadota</taxon>
        <taxon>Alphaproteobacteria</taxon>
        <taxon>Hyphomicrobiales</taxon>
        <taxon>Rhizobiaceae</taxon>
        <taxon>Rhizobium/Agrobacterium group</taxon>
        <taxon>Rhizobium</taxon>
    </lineage>
</organism>
<gene>
    <name evidence="1" type="ORF">N2599_34450</name>
</gene>
<evidence type="ECO:0000313" key="1">
    <source>
        <dbReference type="EMBL" id="UWU19341.1"/>
    </source>
</evidence>
<sequence length="48" mass="5611">MAIIDSNVCVRRFMFLRNQRFGGEVERYVGGYTLDVHKKMKFIARGSL</sequence>
<dbReference type="RefSeq" id="WP_156915366.1">
    <property type="nucleotide sequence ID" value="NZ_CP104145.1"/>
</dbReference>
<geneLocation type="plasmid" evidence="1 2">
    <name>pWSM1592_2</name>
</geneLocation>
<name>A0ABY5XZ54_RHISU</name>
<dbReference type="EMBL" id="CP104145">
    <property type="protein sequence ID" value="UWU19341.1"/>
    <property type="molecule type" value="Genomic_DNA"/>
</dbReference>
<evidence type="ECO:0008006" key="3">
    <source>
        <dbReference type="Google" id="ProtNLM"/>
    </source>
</evidence>
<proteinExistence type="predicted"/>
<accession>A0ABY5XZ54</accession>
<keyword evidence="2" id="KW-1185">Reference proteome</keyword>